<proteinExistence type="predicted"/>
<dbReference type="SUPFAM" id="SSF75011">
    <property type="entry name" value="3-carboxy-cis,cis-mucoante lactonizing enzyme"/>
    <property type="match status" value="1"/>
</dbReference>
<accession>A0A8H6ZIN2</accession>
<comment type="caution">
    <text evidence="1">The sequence shown here is derived from an EMBL/GenBank/DDBJ whole genome shotgun (WGS) entry which is preliminary data.</text>
</comment>
<organism evidence="1 2">
    <name type="scientific">Mycena sanguinolenta</name>
    <dbReference type="NCBI Taxonomy" id="230812"/>
    <lineage>
        <taxon>Eukaryota</taxon>
        <taxon>Fungi</taxon>
        <taxon>Dikarya</taxon>
        <taxon>Basidiomycota</taxon>
        <taxon>Agaricomycotina</taxon>
        <taxon>Agaricomycetes</taxon>
        <taxon>Agaricomycetidae</taxon>
        <taxon>Agaricales</taxon>
        <taxon>Marasmiineae</taxon>
        <taxon>Mycenaceae</taxon>
        <taxon>Mycena</taxon>
    </lineage>
</organism>
<sequence length="403" mass="44412">MRSVPEGGCHRPERLRRINRNPFALCTFPSSCNPDTPNFQPSLWASDIKLLTDGRHFVVSHSDEYLELWDLVTGHRKHLLVTGPFCGFQSLEAQDALHVAILRDNPKWTLEVRRIRRGTGMSATLSSLQLISAARMERPLICDRFVAILHHGLEESAVLLLDWYAETYVLVEVSFAAGSPGPVLVPGFLILASALPDGQEIRVYSFASFKDQWRLLSTVTPAASLTTVECGAVSPVARQRVEFSGGDPAPRTSFLTLAAHVSLIDADTFVISLYATNSIHPPGSSTNFPWSSLRSRRASGARARGAFLRYRLAAGPDPDSWCLVEIQNTPENPHLALHALSYCGYAIGGVKTAYAFIPQNVVRLGSRAPILKWNSSMPHTTMAPYGGTVIRIQNDWVEIAYYG</sequence>
<dbReference type="Proteomes" id="UP000623467">
    <property type="component" value="Unassembled WGS sequence"/>
</dbReference>
<dbReference type="EMBL" id="JACAZH010000001">
    <property type="protein sequence ID" value="KAF7378224.1"/>
    <property type="molecule type" value="Genomic_DNA"/>
</dbReference>
<dbReference type="AlphaFoldDB" id="A0A8H6ZIN2"/>
<dbReference type="OrthoDB" id="3010073at2759"/>
<protein>
    <submittedName>
        <fullName evidence="1">Uncharacterized protein</fullName>
    </submittedName>
</protein>
<evidence type="ECO:0000313" key="2">
    <source>
        <dbReference type="Proteomes" id="UP000623467"/>
    </source>
</evidence>
<keyword evidence="2" id="KW-1185">Reference proteome</keyword>
<evidence type="ECO:0000313" key="1">
    <source>
        <dbReference type="EMBL" id="KAF7378224.1"/>
    </source>
</evidence>
<gene>
    <name evidence="1" type="ORF">MSAN_00247200</name>
</gene>
<reference evidence="1" key="1">
    <citation type="submission" date="2020-05" db="EMBL/GenBank/DDBJ databases">
        <title>Mycena genomes resolve the evolution of fungal bioluminescence.</title>
        <authorList>
            <person name="Tsai I.J."/>
        </authorList>
    </citation>
    <scope>NUCLEOTIDE SEQUENCE</scope>
    <source>
        <strain evidence="1">160909Yilan</strain>
    </source>
</reference>
<name>A0A8H6ZIN2_9AGAR</name>